<keyword evidence="2" id="KW-0732">Signal</keyword>
<feature type="chain" id="PRO_5003837755" evidence="2">
    <location>
        <begin position="23"/>
        <end position="179"/>
    </location>
</feature>
<feature type="region of interest" description="Disordered" evidence="1">
    <location>
        <begin position="58"/>
        <end position="82"/>
    </location>
</feature>
<feature type="region of interest" description="Disordered" evidence="1">
    <location>
        <begin position="102"/>
        <end position="124"/>
    </location>
</feature>
<dbReference type="AlphaFoldDB" id="K0T7N9"/>
<gene>
    <name evidence="3" type="ORF">THAOC_03526</name>
</gene>
<sequence length="179" mass="18946">MGGMNAMSAVAVAVALVSSALAAGAMVDVDGGLTLGDLDRMDGRGFPGADPFGASVHGRTFAPLDGGDADPTDEPSGKRGLGRIHLDLSGRVMCHVLSPGYREDRRSRETRRSPASVLSAGRAAKWTPCEVEEGAAIGPRRASRRQLRPRRGLVRGHPVAREAVLGTLLRVSEQREAWR</sequence>
<evidence type="ECO:0000256" key="1">
    <source>
        <dbReference type="SAM" id="MobiDB-lite"/>
    </source>
</evidence>
<dbReference type="Proteomes" id="UP000266841">
    <property type="component" value="Unassembled WGS sequence"/>
</dbReference>
<reference evidence="3 4" key="1">
    <citation type="journal article" date="2012" name="Genome Biol.">
        <title>Genome and low-iron response of an oceanic diatom adapted to chronic iron limitation.</title>
        <authorList>
            <person name="Lommer M."/>
            <person name="Specht M."/>
            <person name="Roy A.S."/>
            <person name="Kraemer L."/>
            <person name="Andreson R."/>
            <person name="Gutowska M.A."/>
            <person name="Wolf J."/>
            <person name="Bergner S.V."/>
            <person name="Schilhabel M.B."/>
            <person name="Klostermeier U.C."/>
            <person name="Beiko R.G."/>
            <person name="Rosenstiel P."/>
            <person name="Hippler M."/>
            <person name="Laroche J."/>
        </authorList>
    </citation>
    <scope>NUCLEOTIDE SEQUENCE [LARGE SCALE GENOMIC DNA]</scope>
    <source>
        <strain evidence="3 4">CCMP1005</strain>
    </source>
</reference>
<name>K0T7N9_THAOC</name>
<evidence type="ECO:0000256" key="2">
    <source>
        <dbReference type="SAM" id="SignalP"/>
    </source>
</evidence>
<protein>
    <submittedName>
        <fullName evidence="3">Uncharacterized protein</fullName>
    </submittedName>
</protein>
<comment type="caution">
    <text evidence="3">The sequence shown here is derived from an EMBL/GenBank/DDBJ whole genome shotgun (WGS) entry which is preliminary data.</text>
</comment>
<keyword evidence="4" id="KW-1185">Reference proteome</keyword>
<organism evidence="3 4">
    <name type="scientific">Thalassiosira oceanica</name>
    <name type="common">Marine diatom</name>
    <dbReference type="NCBI Taxonomy" id="159749"/>
    <lineage>
        <taxon>Eukaryota</taxon>
        <taxon>Sar</taxon>
        <taxon>Stramenopiles</taxon>
        <taxon>Ochrophyta</taxon>
        <taxon>Bacillariophyta</taxon>
        <taxon>Coscinodiscophyceae</taxon>
        <taxon>Thalassiosirophycidae</taxon>
        <taxon>Thalassiosirales</taxon>
        <taxon>Thalassiosiraceae</taxon>
        <taxon>Thalassiosira</taxon>
    </lineage>
</organism>
<feature type="compositionally biased region" description="Basic and acidic residues" evidence="1">
    <location>
        <begin position="102"/>
        <end position="112"/>
    </location>
</feature>
<dbReference type="EMBL" id="AGNL01003383">
    <property type="protein sequence ID" value="EJK74778.1"/>
    <property type="molecule type" value="Genomic_DNA"/>
</dbReference>
<feature type="signal peptide" evidence="2">
    <location>
        <begin position="1"/>
        <end position="22"/>
    </location>
</feature>
<evidence type="ECO:0000313" key="4">
    <source>
        <dbReference type="Proteomes" id="UP000266841"/>
    </source>
</evidence>
<proteinExistence type="predicted"/>
<accession>K0T7N9</accession>
<evidence type="ECO:0000313" key="3">
    <source>
        <dbReference type="EMBL" id="EJK74778.1"/>
    </source>
</evidence>